<dbReference type="InterPro" id="IPR051313">
    <property type="entry name" value="Bact_iron-sidero_bind"/>
</dbReference>
<evidence type="ECO:0000256" key="1">
    <source>
        <dbReference type="ARBA" id="ARBA00004196"/>
    </source>
</evidence>
<reference evidence="6 7" key="1">
    <citation type="journal article" date="2014" name="PLoS Genet.">
        <title>Phylogenetically driven sequencing of extremely halophilic archaea reveals strategies for static and dynamic osmo-response.</title>
        <authorList>
            <person name="Becker E.A."/>
            <person name="Seitzer P.M."/>
            <person name="Tritt A."/>
            <person name="Larsen D."/>
            <person name="Krusor M."/>
            <person name="Yao A.I."/>
            <person name="Wu D."/>
            <person name="Madern D."/>
            <person name="Eisen J.A."/>
            <person name="Darling A.E."/>
            <person name="Facciotti M.T."/>
        </authorList>
    </citation>
    <scope>NUCLEOTIDE SEQUENCE [LARGE SCALE GENOMIC DNA]</scope>
    <source>
        <strain evidence="6 7">JCM 13552</strain>
    </source>
</reference>
<evidence type="ECO:0000313" key="7">
    <source>
        <dbReference type="Proteomes" id="UP000011680"/>
    </source>
</evidence>
<dbReference type="Proteomes" id="UP000011680">
    <property type="component" value="Unassembled WGS sequence"/>
</dbReference>
<feature type="domain" description="Fe/B12 periplasmic-binding" evidence="5">
    <location>
        <begin position="182"/>
        <end position="323"/>
    </location>
</feature>
<dbReference type="Pfam" id="PF01497">
    <property type="entry name" value="Peripla_BP_2"/>
    <property type="match status" value="1"/>
</dbReference>
<evidence type="ECO:0000256" key="4">
    <source>
        <dbReference type="SAM" id="MobiDB-lite"/>
    </source>
</evidence>
<organism evidence="6 7">
    <name type="scientific">Halococcus thailandensis JCM 13552</name>
    <dbReference type="NCBI Taxonomy" id="1227457"/>
    <lineage>
        <taxon>Archaea</taxon>
        <taxon>Methanobacteriati</taxon>
        <taxon>Methanobacteriota</taxon>
        <taxon>Stenosarchaea group</taxon>
        <taxon>Halobacteria</taxon>
        <taxon>Halobacteriales</taxon>
        <taxon>Halococcaceae</taxon>
        <taxon>Halococcus</taxon>
    </lineage>
</organism>
<dbReference type="eggNOG" id="arCOG06180">
    <property type="taxonomic scope" value="Archaea"/>
</dbReference>
<comment type="caution">
    <text evidence="6">The sequence shown here is derived from an EMBL/GenBank/DDBJ whole genome shotgun (WGS) entry which is preliminary data.</text>
</comment>
<sequence length="385" mass="42844">MDTAGSTESTATSEPTGETTETEGSATAMGSSYTVTMSPVGEVQFDSVPKNVMVYSMLYSDMAVAYGHGDAVNSLGFRSDAAATLDALYSRLDGVSFDRSGLTQLNSGNSSGGGGIQVDKEVFYNLDSDLHLVDPALMVSFDGWKMADIKEIRENIAPWFGNLFSRNNEQPPRPYRGNYQYYTLWELSGKVAKVFQNQQRFQQLSRIHDDLVSRIQSNLPPKNERPTVGSVLFIEESFYPSKINTSGFGNAHIRPLNASDAFTQDDVTYETTYSMERMLEIDPDVILHRYGITTYDVNNVRQTLEDDPVGSQLSAVQNDRVYAGAYPVQGPLMNLFQLEMTAKQLYPNQFGEWPDFTSSDPYPEIPQDQQLFDRQKVADIVTGNS</sequence>
<keyword evidence="2" id="KW-0813">Transport</keyword>
<dbReference type="EMBL" id="AOMF01000103">
    <property type="protein sequence ID" value="EMA55777.1"/>
    <property type="molecule type" value="Genomic_DNA"/>
</dbReference>
<evidence type="ECO:0000259" key="5">
    <source>
        <dbReference type="Pfam" id="PF01497"/>
    </source>
</evidence>
<dbReference type="STRING" id="1227457.C451_04838"/>
<dbReference type="PANTHER" id="PTHR30532:SF1">
    <property type="entry name" value="IRON(3+)-HYDROXAMATE-BINDING PROTEIN FHUD"/>
    <property type="match status" value="1"/>
</dbReference>
<keyword evidence="3" id="KW-0732">Signal</keyword>
<dbReference type="PANTHER" id="PTHR30532">
    <property type="entry name" value="IRON III DICITRATE-BINDING PERIPLASMIC PROTEIN"/>
    <property type="match status" value="1"/>
</dbReference>
<protein>
    <submittedName>
        <fullName evidence="6">Ferrichrome-binding protein</fullName>
    </submittedName>
</protein>
<proteinExistence type="predicted"/>
<evidence type="ECO:0000256" key="2">
    <source>
        <dbReference type="ARBA" id="ARBA00022448"/>
    </source>
</evidence>
<dbReference type="PATRIC" id="fig|1227457.3.peg.872"/>
<comment type="subcellular location">
    <subcellularLocation>
        <location evidence="1">Cell envelope</location>
    </subcellularLocation>
</comment>
<keyword evidence="7" id="KW-1185">Reference proteome</keyword>
<dbReference type="Gene3D" id="3.40.50.1980">
    <property type="entry name" value="Nitrogenase molybdenum iron protein domain"/>
    <property type="match status" value="1"/>
</dbReference>
<evidence type="ECO:0000313" key="6">
    <source>
        <dbReference type="EMBL" id="EMA55777.1"/>
    </source>
</evidence>
<dbReference type="SUPFAM" id="SSF53807">
    <property type="entry name" value="Helical backbone' metal receptor"/>
    <property type="match status" value="1"/>
</dbReference>
<accession>M0NCS1</accession>
<name>M0NCS1_9EURY</name>
<feature type="region of interest" description="Disordered" evidence="4">
    <location>
        <begin position="1"/>
        <end position="27"/>
    </location>
</feature>
<dbReference type="AlphaFoldDB" id="M0NCS1"/>
<dbReference type="InterPro" id="IPR002491">
    <property type="entry name" value="ABC_transptr_periplasmic_BD"/>
</dbReference>
<evidence type="ECO:0000256" key="3">
    <source>
        <dbReference type="ARBA" id="ARBA00022729"/>
    </source>
</evidence>
<gene>
    <name evidence="6" type="ORF">C451_04838</name>
</gene>